<protein>
    <recommendedName>
        <fullName evidence="3">DUF559 domain-containing protein</fullName>
    </recommendedName>
</protein>
<evidence type="ECO:0000313" key="1">
    <source>
        <dbReference type="EMBL" id="TPV35140.1"/>
    </source>
</evidence>
<evidence type="ECO:0000313" key="2">
    <source>
        <dbReference type="Proteomes" id="UP000316142"/>
    </source>
</evidence>
<proteinExistence type="predicted"/>
<evidence type="ECO:0008006" key="3">
    <source>
        <dbReference type="Google" id="ProtNLM"/>
    </source>
</evidence>
<dbReference type="RefSeq" id="WP_140922669.1">
    <property type="nucleotide sequence ID" value="NZ_VHIZ01000002.1"/>
</dbReference>
<name>A0ABY2ZNI4_9GAMM</name>
<gene>
    <name evidence="1" type="ORF">FJW00_00075</name>
</gene>
<sequence>MDNNTNLLTRLRKHRQYRQIVDEYERCGCSFIIARKFMLPPEEAALVCGIIDILKENYNNE</sequence>
<comment type="caution">
    <text evidence="1">The sequence shown here is derived from an EMBL/GenBank/DDBJ whole genome shotgun (WGS) entry which is preliminary data.</text>
</comment>
<dbReference type="Proteomes" id="UP000316142">
    <property type="component" value="Unassembled WGS sequence"/>
</dbReference>
<reference evidence="1 2" key="1">
    <citation type="submission" date="2019-06" db="EMBL/GenBank/DDBJ databases">
        <title>Taxogenomics and systematics of the genus Pantoea.</title>
        <authorList>
            <person name="Tambong J.T."/>
        </authorList>
    </citation>
    <scope>NUCLEOTIDE SEQUENCE [LARGE SCALE GENOMIC DNA]</scope>
    <source>
        <strain evidence="1 2">LMG 2558</strain>
    </source>
</reference>
<keyword evidence="2" id="KW-1185">Reference proteome</keyword>
<organism evidence="1 2">
    <name type="scientific">Pantoea anthophila</name>
    <dbReference type="NCBI Taxonomy" id="470931"/>
    <lineage>
        <taxon>Bacteria</taxon>
        <taxon>Pseudomonadati</taxon>
        <taxon>Pseudomonadota</taxon>
        <taxon>Gammaproteobacteria</taxon>
        <taxon>Enterobacterales</taxon>
        <taxon>Erwiniaceae</taxon>
        <taxon>Pantoea</taxon>
    </lineage>
</organism>
<dbReference type="EMBL" id="VHIZ01000002">
    <property type="protein sequence ID" value="TPV35140.1"/>
    <property type="molecule type" value="Genomic_DNA"/>
</dbReference>
<accession>A0ABY2ZNI4</accession>